<dbReference type="Pfam" id="PF02839">
    <property type="entry name" value="CBM_5_12"/>
    <property type="match status" value="1"/>
</dbReference>
<dbReference type="SUPFAM" id="SSF51055">
    <property type="entry name" value="Carbohydrate binding domain"/>
    <property type="match status" value="1"/>
</dbReference>
<dbReference type="CDD" id="cd12214">
    <property type="entry name" value="ChiA1_BD"/>
    <property type="match status" value="1"/>
</dbReference>
<dbReference type="InterPro" id="IPR003610">
    <property type="entry name" value="CBM5/12"/>
</dbReference>
<dbReference type="SMART" id="SM00495">
    <property type="entry name" value="ChtBD3"/>
    <property type="match status" value="1"/>
</dbReference>
<dbReference type="AlphaFoldDB" id="A0A0W0FFX0"/>
<proteinExistence type="predicted"/>
<evidence type="ECO:0000256" key="1">
    <source>
        <dbReference type="ARBA" id="ARBA00022801"/>
    </source>
</evidence>
<sequence length="318" mass="35342">MARYWEPGTSYAIGDVVEYQGHRYKVIQAHTSQGDWTPPATPALWGRLDDNDQGYGGGQQQQQSWGQPPPASYQPPQQHYPAPPSDQKVHIHEEEQKKNWWDLSDERKKQLEIGGGLAAGAALLGAGFAAWKYHEKNEEQKKAELWAIQNWARDARARQNEYQAHGLRAPAMWIYNEGTNIPRDALSTGTEHDWTLYICRAPMEGGLQIGKASNVFKKGAVIGFGNDEIHLAQYEILVGDMRGLRWVGTSGKLNPDNLGARPIEGGREGDGNPLFVARGPHKGAVHPGKAGPHLDGCRIPYDGKEKTIDQYEVLCYAE</sequence>
<dbReference type="eggNOG" id="ENOG502S3CS">
    <property type="taxonomic scope" value="Eukaryota"/>
</dbReference>
<dbReference type="PANTHER" id="PTHR31649:SF1">
    <property type="entry name" value="FARNESOIC ACID O-METHYL TRANSFERASE DOMAIN-CONTAINING PROTEIN"/>
    <property type="match status" value="1"/>
</dbReference>
<evidence type="ECO:0000313" key="4">
    <source>
        <dbReference type="EMBL" id="KTB35241.1"/>
    </source>
</evidence>
<evidence type="ECO:0000313" key="5">
    <source>
        <dbReference type="Proteomes" id="UP000054988"/>
    </source>
</evidence>
<protein>
    <submittedName>
        <fullName evidence="4">Putative carbohydrate-binding module family 12 protein</fullName>
    </submittedName>
</protein>
<dbReference type="EMBL" id="LATX01001999">
    <property type="protein sequence ID" value="KTB35241.1"/>
    <property type="molecule type" value="Genomic_DNA"/>
</dbReference>
<feature type="region of interest" description="Disordered" evidence="2">
    <location>
        <begin position="30"/>
        <end position="92"/>
    </location>
</feature>
<dbReference type="GO" id="GO:0004553">
    <property type="term" value="F:hydrolase activity, hydrolyzing O-glycosyl compounds"/>
    <property type="evidence" value="ECO:0007669"/>
    <property type="project" value="InterPro"/>
</dbReference>
<reference evidence="4 5" key="1">
    <citation type="submission" date="2015-12" db="EMBL/GenBank/DDBJ databases">
        <title>Draft genome sequence of Moniliophthora roreri, the causal agent of frosty pod rot of cacao.</title>
        <authorList>
            <person name="Aime M.C."/>
            <person name="Diaz-Valderrama J.R."/>
            <person name="Kijpornyongpan T."/>
            <person name="Phillips-Mora W."/>
        </authorList>
    </citation>
    <scope>NUCLEOTIDE SEQUENCE [LARGE SCALE GENOMIC DNA]</scope>
    <source>
        <strain evidence="4 5">MCA 2952</strain>
    </source>
</reference>
<keyword evidence="1" id="KW-0378">Hydrolase</keyword>
<dbReference type="Gene3D" id="2.10.10.20">
    <property type="entry name" value="Carbohydrate-binding module superfamily 5/12"/>
    <property type="match status" value="1"/>
</dbReference>
<evidence type="ECO:0000259" key="3">
    <source>
        <dbReference type="SMART" id="SM00495"/>
    </source>
</evidence>
<evidence type="ECO:0000256" key="2">
    <source>
        <dbReference type="SAM" id="MobiDB-lite"/>
    </source>
</evidence>
<dbReference type="GO" id="GO:0005576">
    <property type="term" value="C:extracellular region"/>
    <property type="evidence" value="ECO:0007669"/>
    <property type="project" value="InterPro"/>
</dbReference>
<organism evidence="4 5">
    <name type="scientific">Moniliophthora roreri</name>
    <name type="common">Frosty pod rot fungus</name>
    <name type="synonym">Monilia roreri</name>
    <dbReference type="NCBI Taxonomy" id="221103"/>
    <lineage>
        <taxon>Eukaryota</taxon>
        <taxon>Fungi</taxon>
        <taxon>Dikarya</taxon>
        <taxon>Basidiomycota</taxon>
        <taxon>Agaricomycotina</taxon>
        <taxon>Agaricomycetes</taxon>
        <taxon>Agaricomycetidae</taxon>
        <taxon>Agaricales</taxon>
        <taxon>Marasmiineae</taxon>
        <taxon>Marasmiaceae</taxon>
        <taxon>Moniliophthora</taxon>
    </lineage>
</organism>
<dbReference type="Pfam" id="PF11901">
    <property type="entry name" value="DM9"/>
    <property type="match status" value="1"/>
</dbReference>
<dbReference type="InterPro" id="IPR006616">
    <property type="entry name" value="DM9_repeat"/>
</dbReference>
<name>A0A0W0FFX0_MONRR</name>
<comment type="caution">
    <text evidence="4">The sequence shown here is derived from an EMBL/GenBank/DDBJ whole genome shotgun (WGS) entry which is preliminary data.</text>
</comment>
<dbReference type="GO" id="GO:0030246">
    <property type="term" value="F:carbohydrate binding"/>
    <property type="evidence" value="ECO:0007669"/>
    <property type="project" value="InterPro"/>
</dbReference>
<feature type="domain" description="Chitin-binding type-3" evidence="3">
    <location>
        <begin position="2"/>
        <end position="48"/>
    </location>
</feature>
<dbReference type="Proteomes" id="UP000054988">
    <property type="component" value="Unassembled WGS sequence"/>
</dbReference>
<dbReference type="GO" id="GO:0005975">
    <property type="term" value="P:carbohydrate metabolic process"/>
    <property type="evidence" value="ECO:0007669"/>
    <property type="project" value="InterPro"/>
</dbReference>
<dbReference type="PANTHER" id="PTHR31649">
    <property type="entry name" value="AGAP009604-PA"/>
    <property type="match status" value="1"/>
</dbReference>
<dbReference type="SMART" id="SM00696">
    <property type="entry name" value="DM9"/>
    <property type="match status" value="2"/>
</dbReference>
<gene>
    <name evidence="4" type="ORF">WG66_12179</name>
</gene>
<accession>A0A0W0FFX0</accession>
<dbReference type="InterPro" id="IPR036573">
    <property type="entry name" value="CBM_sf_5/12"/>
</dbReference>